<dbReference type="SUPFAM" id="SSF48452">
    <property type="entry name" value="TPR-like"/>
    <property type="match status" value="1"/>
</dbReference>
<accession>A0A5N8WIN1</accession>
<organism evidence="2 3">
    <name type="scientific">Streptomyces phyllanthi</name>
    <dbReference type="NCBI Taxonomy" id="1803180"/>
    <lineage>
        <taxon>Bacteria</taxon>
        <taxon>Bacillati</taxon>
        <taxon>Actinomycetota</taxon>
        <taxon>Actinomycetes</taxon>
        <taxon>Kitasatosporales</taxon>
        <taxon>Streptomycetaceae</taxon>
        <taxon>Streptomyces</taxon>
    </lineage>
</organism>
<feature type="domain" description="Winged helix-turn-helix" evidence="1">
    <location>
        <begin position="235"/>
        <end position="306"/>
    </location>
</feature>
<dbReference type="PANTHER" id="PTHR47691:SF3">
    <property type="entry name" value="HTH-TYPE TRANSCRIPTIONAL REGULATOR RV0890C-RELATED"/>
    <property type="match status" value="1"/>
</dbReference>
<dbReference type="Gene3D" id="1.25.40.10">
    <property type="entry name" value="Tetratricopeptide repeat domain"/>
    <property type="match status" value="1"/>
</dbReference>
<reference evidence="2 3" key="1">
    <citation type="submission" date="2019-07" db="EMBL/GenBank/DDBJ databases">
        <title>New species of Amycolatopsis and Streptomyces.</title>
        <authorList>
            <person name="Duangmal K."/>
            <person name="Teo W.F.A."/>
            <person name="Lipun K."/>
        </authorList>
    </citation>
    <scope>NUCLEOTIDE SEQUENCE [LARGE SCALE GENOMIC DNA]</scope>
    <source>
        <strain evidence="2 3">TISTR 2346</strain>
    </source>
</reference>
<gene>
    <name evidence="2" type="ORF">FNH04_41295</name>
</gene>
<evidence type="ECO:0000313" key="3">
    <source>
        <dbReference type="Proteomes" id="UP000326979"/>
    </source>
</evidence>
<dbReference type="Proteomes" id="UP000326979">
    <property type="component" value="Unassembled WGS sequence"/>
</dbReference>
<protein>
    <submittedName>
        <fullName evidence="2">AfsR/SARP family transcriptional regulator</fullName>
    </submittedName>
</protein>
<evidence type="ECO:0000259" key="1">
    <source>
        <dbReference type="Pfam" id="PF25872"/>
    </source>
</evidence>
<sequence length="766" mass="81109">MERTGVEARFVDLAVVSADGAEGGAAEAVVGALGLHDAGPLKGGGGRMRPDPVDRLVAALAEREALLVLDNCEHVVAETAQLVQRLLGACRRVRVLATSREALGITGESLWPLAPLAVPAGGEAGGPQGSAPGAVTAAEALGFAAVRLFVDRAAAVRPGFALGDAQAGSVLRVCAALDGLPLALELAAARLRSLPLAEVEARLGDRFRLLGRGERTAAPRHRTLRAVVEWSWDLLDKEEQALARRLTMFVGGAPLAAVEEVCACDELDDPLEAAVGLVDKSLVEVDEAGRYRMLETVREFCAERLAESGEEARLRAAHAEWFLRLAAEAEPCLRRSEQLQWLRRLDAEHLNLLAALRRSVTTVPERGLRLVALLSGYWLLRGLRGQAAPLAAELLRSTGRRVPDGLDDEYVLCVLNARAEGPGRSEQQEWWRRAQSIMAERTAPPRYPYLSFLWATAAGPTDASLARPEAHIGTDPWSQALLRMGKGYLALFGGDAGEAVEREFDAALRGFRDLGDRLGSAETLDAAATLASRRGHHARSLELWEEGIAAAGELGAVAAVVNMRCNRGYGLLRAGDLGAARADFTWAESTARRDGLREELGSARCGLGDVTRLESDLTTARRLYESALHGAEAELVFGQATRVRALVGLGRVAEAEGDAEGALARHREALDVSLSGGDLGEAACAVEGLAGAALLAGDGERAGLLLGLGQAVRGGEPAREQDAVRTAAGVRDLIGARRFEQALRRGASMTAQAALAELGTVGRPAR</sequence>
<dbReference type="AlphaFoldDB" id="A0A5N8WIN1"/>
<dbReference type="Pfam" id="PF25872">
    <property type="entry name" value="HTH_77"/>
    <property type="match status" value="1"/>
</dbReference>
<dbReference type="InterPro" id="IPR011990">
    <property type="entry name" value="TPR-like_helical_dom_sf"/>
</dbReference>
<proteinExistence type="predicted"/>
<dbReference type="InterPro" id="IPR058852">
    <property type="entry name" value="HTH_77"/>
</dbReference>
<comment type="caution">
    <text evidence="2">The sequence shown here is derived from an EMBL/GenBank/DDBJ whole genome shotgun (WGS) entry which is preliminary data.</text>
</comment>
<name>A0A5N8WIN1_9ACTN</name>
<dbReference type="PANTHER" id="PTHR47691">
    <property type="entry name" value="REGULATOR-RELATED"/>
    <property type="match status" value="1"/>
</dbReference>
<dbReference type="EMBL" id="VJZE01000580">
    <property type="protein sequence ID" value="MPY46115.1"/>
    <property type="molecule type" value="Genomic_DNA"/>
</dbReference>
<evidence type="ECO:0000313" key="2">
    <source>
        <dbReference type="EMBL" id="MPY46115.1"/>
    </source>
</evidence>
<keyword evidence="3" id="KW-1185">Reference proteome</keyword>
<dbReference type="OrthoDB" id="499349at2"/>